<dbReference type="VEuPathDB" id="VectorBase:HLOH_061097"/>
<reference evidence="2 3" key="1">
    <citation type="journal article" date="2020" name="Cell">
        <title>Large-Scale Comparative Analyses of Tick Genomes Elucidate Their Genetic Diversity and Vector Capacities.</title>
        <authorList>
            <consortium name="Tick Genome and Microbiome Consortium (TIGMIC)"/>
            <person name="Jia N."/>
            <person name="Wang J."/>
            <person name="Shi W."/>
            <person name="Du L."/>
            <person name="Sun Y."/>
            <person name="Zhan W."/>
            <person name="Jiang J.F."/>
            <person name="Wang Q."/>
            <person name="Zhang B."/>
            <person name="Ji P."/>
            <person name="Bell-Sakyi L."/>
            <person name="Cui X.M."/>
            <person name="Yuan T.T."/>
            <person name="Jiang B.G."/>
            <person name="Yang W.F."/>
            <person name="Lam T.T."/>
            <person name="Chang Q.C."/>
            <person name="Ding S.J."/>
            <person name="Wang X.J."/>
            <person name="Zhu J.G."/>
            <person name="Ruan X.D."/>
            <person name="Zhao L."/>
            <person name="Wei J.T."/>
            <person name="Ye R.Z."/>
            <person name="Que T.C."/>
            <person name="Du C.H."/>
            <person name="Zhou Y.H."/>
            <person name="Cheng J.X."/>
            <person name="Dai P.F."/>
            <person name="Guo W.B."/>
            <person name="Han X.H."/>
            <person name="Huang E.J."/>
            <person name="Li L.F."/>
            <person name="Wei W."/>
            <person name="Gao Y.C."/>
            <person name="Liu J.Z."/>
            <person name="Shao H.Z."/>
            <person name="Wang X."/>
            <person name="Wang C.C."/>
            <person name="Yang T.C."/>
            <person name="Huo Q.B."/>
            <person name="Li W."/>
            <person name="Chen H.Y."/>
            <person name="Chen S.E."/>
            <person name="Zhou L.G."/>
            <person name="Ni X.B."/>
            <person name="Tian J.H."/>
            <person name="Sheng Y."/>
            <person name="Liu T."/>
            <person name="Pan Y.S."/>
            <person name="Xia L.Y."/>
            <person name="Li J."/>
            <person name="Zhao F."/>
            <person name="Cao W.C."/>
        </authorList>
    </citation>
    <scope>NUCLEOTIDE SEQUENCE [LARGE SCALE GENOMIC DNA]</scope>
    <source>
        <strain evidence="2">HaeL-2018</strain>
    </source>
</reference>
<proteinExistence type="predicted"/>
<keyword evidence="3" id="KW-1185">Reference proteome</keyword>
<organism evidence="2 3">
    <name type="scientific">Haemaphysalis longicornis</name>
    <name type="common">Bush tick</name>
    <dbReference type="NCBI Taxonomy" id="44386"/>
    <lineage>
        <taxon>Eukaryota</taxon>
        <taxon>Metazoa</taxon>
        <taxon>Ecdysozoa</taxon>
        <taxon>Arthropoda</taxon>
        <taxon>Chelicerata</taxon>
        <taxon>Arachnida</taxon>
        <taxon>Acari</taxon>
        <taxon>Parasitiformes</taxon>
        <taxon>Ixodida</taxon>
        <taxon>Ixodoidea</taxon>
        <taxon>Ixodidae</taxon>
        <taxon>Haemaphysalinae</taxon>
        <taxon>Haemaphysalis</taxon>
    </lineage>
</organism>
<evidence type="ECO:0000313" key="2">
    <source>
        <dbReference type="EMBL" id="KAH9378502.1"/>
    </source>
</evidence>
<dbReference type="OMA" id="THNASYK"/>
<sequence length="199" mass="22472">MKCKPYDVNPLQNDMEELKKSLDFINKVFEAVKLQNTALVTTNKTLLESYDALEHDVAALEQYSRANNLEIRGLRMTQGEEHLEIVKQLGDAIGCAVETEDTGTAHRVPTHNASYKNIIVRFCSRDKHTESLYNARKSRPTTSCLGVLGESPRQATANTEGQDNLNTDGHKVQTSRVQPVYVNEHFPPENKILFEKRSN</sequence>
<dbReference type="EMBL" id="JABSTR010000008">
    <property type="protein sequence ID" value="KAH9378502.1"/>
    <property type="molecule type" value="Genomic_DNA"/>
</dbReference>
<evidence type="ECO:0000256" key="1">
    <source>
        <dbReference type="SAM" id="MobiDB-lite"/>
    </source>
</evidence>
<accession>A0A9J6GJ40</accession>
<dbReference type="OrthoDB" id="5957925at2759"/>
<dbReference type="Proteomes" id="UP000821853">
    <property type="component" value="Unassembled WGS sequence"/>
</dbReference>
<comment type="caution">
    <text evidence="2">The sequence shown here is derived from an EMBL/GenBank/DDBJ whole genome shotgun (WGS) entry which is preliminary data.</text>
</comment>
<evidence type="ECO:0000313" key="3">
    <source>
        <dbReference type="Proteomes" id="UP000821853"/>
    </source>
</evidence>
<feature type="region of interest" description="Disordered" evidence="1">
    <location>
        <begin position="143"/>
        <end position="170"/>
    </location>
</feature>
<gene>
    <name evidence="2" type="ORF">HPB48_009330</name>
</gene>
<dbReference type="AlphaFoldDB" id="A0A9J6GJ40"/>
<name>A0A9J6GJ40_HAELO</name>
<protein>
    <submittedName>
        <fullName evidence="2">Uncharacterized protein</fullName>
    </submittedName>
</protein>
<feature type="compositionally biased region" description="Polar residues" evidence="1">
    <location>
        <begin position="153"/>
        <end position="170"/>
    </location>
</feature>